<reference evidence="1" key="1">
    <citation type="journal article" date="2014" name="Int. J. Syst. Evol. Microbiol.">
        <title>Complete genome sequence of Corynebacterium casei LMG S-19264T (=DSM 44701T), isolated from a smear-ripened cheese.</title>
        <authorList>
            <consortium name="US DOE Joint Genome Institute (JGI-PGF)"/>
            <person name="Walter F."/>
            <person name="Albersmeier A."/>
            <person name="Kalinowski J."/>
            <person name="Ruckert C."/>
        </authorList>
    </citation>
    <scope>NUCLEOTIDE SEQUENCE</scope>
    <source>
        <strain evidence="1">CGMCC 1.15958</strain>
    </source>
</reference>
<proteinExistence type="predicted"/>
<dbReference type="RefSeq" id="WP_188764870.1">
    <property type="nucleotide sequence ID" value="NZ_BMKK01000002.1"/>
</dbReference>
<dbReference type="Proteomes" id="UP000609064">
    <property type="component" value="Unassembled WGS sequence"/>
</dbReference>
<organism evidence="1 2">
    <name type="scientific">Emticicia aquatilis</name>
    <dbReference type="NCBI Taxonomy" id="1537369"/>
    <lineage>
        <taxon>Bacteria</taxon>
        <taxon>Pseudomonadati</taxon>
        <taxon>Bacteroidota</taxon>
        <taxon>Cytophagia</taxon>
        <taxon>Cytophagales</taxon>
        <taxon>Leadbetterellaceae</taxon>
        <taxon>Emticicia</taxon>
    </lineage>
</organism>
<protein>
    <submittedName>
        <fullName evidence="1">Uncharacterized protein</fullName>
    </submittedName>
</protein>
<dbReference type="EMBL" id="BMKK01000002">
    <property type="protein sequence ID" value="GGD47395.1"/>
    <property type="molecule type" value="Genomic_DNA"/>
</dbReference>
<keyword evidence="2" id="KW-1185">Reference proteome</keyword>
<sequence>MKNLFTNNQLEGFMIFSHKRNWKAILSLLEETLDKNQFFFFFDSERGYHLKVFSPSIIKNQLDTISSYLVYLPVSETTVSEDPLFRNVPENTLHNIKYIPQTINITYPDNLASNEYVIFLNNLSSVVVDALRYNDFFVEEKNRINFAIQLIFMALVKANKEQIKKELVETLENTPNNIDNNSPLVNFYREVQQIESEEKIENWVINWLNVASDFLNKAPFHTLVESICTMLEIRNFAPQLLYTTKAVLQY</sequence>
<comment type="caution">
    <text evidence="1">The sequence shown here is derived from an EMBL/GenBank/DDBJ whole genome shotgun (WGS) entry which is preliminary data.</text>
</comment>
<reference evidence="1" key="2">
    <citation type="submission" date="2020-09" db="EMBL/GenBank/DDBJ databases">
        <authorList>
            <person name="Sun Q."/>
            <person name="Zhou Y."/>
        </authorList>
    </citation>
    <scope>NUCLEOTIDE SEQUENCE</scope>
    <source>
        <strain evidence="1">CGMCC 1.15958</strain>
    </source>
</reference>
<accession>A0A917DLN3</accession>
<evidence type="ECO:0000313" key="2">
    <source>
        <dbReference type="Proteomes" id="UP000609064"/>
    </source>
</evidence>
<gene>
    <name evidence="1" type="ORF">GCM10011514_09230</name>
</gene>
<dbReference type="AlphaFoldDB" id="A0A917DLN3"/>
<evidence type="ECO:0000313" key="1">
    <source>
        <dbReference type="EMBL" id="GGD47395.1"/>
    </source>
</evidence>
<name>A0A917DLN3_9BACT</name>